<evidence type="ECO:0000259" key="6">
    <source>
        <dbReference type="Pfam" id="PF04932"/>
    </source>
</evidence>
<keyword evidence="2 5" id="KW-0812">Transmembrane</keyword>
<gene>
    <name evidence="8" type="ORF">LIN78_07195</name>
</gene>
<organism evidence="8 9">
    <name type="scientific">Leeia speluncae</name>
    <dbReference type="NCBI Taxonomy" id="2884804"/>
    <lineage>
        <taxon>Bacteria</taxon>
        <taxon>Pseudomonadati</taxon>
        <taxon>Pseudomonadota</taxon>
        <taxon>Betaproteobacteria</taxon>
        <taxon>Neisseriales</taxon>
        <taxon>Leeiaceae</taxon>
        <taxon>Leeia</taxon>
    </lineage>
</organism>
<name>A0ABS8D5P5_9NEIS</name>
<feature type="transmembrane region" description="Helical" evidence="5">
    <location>
        <begin position="131"/>
        <end position="150"/>
    </location>
</feature>
<keyword evidence="9" id="KW-1185">Reference proteome</keyword>
<dbReference type="Pfam" id="PF04932">
    <property type="entry name" value="Wzy_C"/>
    <property type="match status" value="1"/>
</dbReference>
<evidence type="ECO:0000313" key="8">
    <source>
        <dbReference type="EMBL" id="MCB6183328.1"/>
    </source>
</evidence>
<proteinExistence type="predicted"/>
<dbReference type="InterPro" id="IPR007016">
    <property type="entry name" value="O-antigen_ligase-rel_domated"/>
</dbReference>
<evidence type="ECO:0000256" key="4">
    <source>
        <dbReference type="ARBA" id="ARBA00023136"/>
    </source>
</evidence>
<evidence type="ECO:0000256" key="2">
    <source>
        <dbReference type="ARBA" id="ARBA00022692"/>
    </source>
</evidence>
<feature type="domain" description="Virulence factor membrane-bound polymerase C-terminal" evidence="7">
    <location>
        <begin position="321"/>
        <end position="492"/>
    </location>
</feature>
<feature type="transmembrane region" description="Helical" evidence="5">
    <location>
        <begin position="181"/>
        <end position="200"/>
    </location>
</feature>
<dbReference type="InterPro" id="IPR051533">
    <property type="entry name" value="WaaL-like"/>
</dbReference>
<comment type="caution">
    <text evidence="8">The sequence shown here is derived from an EMBL/GenBank/DDBJ whole genome shotgun (WGS) entry which is preliminary data.</text>
</comment>
<evidence type="ECO:0000256" key="5">
    <source>
        <dbReference type="SAM" id="Phobius"/>
    </source>
</evidence>
<dbReference type="RefSeq" id="WP_227179988.1">
    <property type="nucleotide sequence ID" value="NZ_JAJBZT010000003.1"/>
</dbReference>
<reference evidence="8" key="1">
    <citation type="submission" date="2021-10" db="EMBL/GenBank/DDBJ databases">
        <title>The complete genome sequence of Leeia sp. TBRC 13508.</title>
        <authorList>
            <person name="Charoenyingcharoen P."/>
            <person name="Yukphan P."/>
        </authorList>
    </citation>
    <scope>NUCLEOTIDE SEQUENCE</scope>
    <source>
        <strain evidence="8">TBRC 13508</strain>
    </source>
</reference>
<sequence length="528" mass="58919">MKLAITPTLLYTALVSALLGIALGFADPGYMPLWQATFSFIGLFTLSLTVQQFSKITGNKSIISFIAILLTLGGGYTAYTGWEEFFSCLHCSNFSRLQLNGAIGQPNLFGSLLLISWLSAIYLFSHIPQRWMRYLAYFAALIFFGAPLPFTGSRTVLLSLIGVLGISTLSYFFIRTAEPRRVSSAVVVAMLVGLVAQFSLPPTASHFLGVTNRSTLNRIEAGGISASQRLRTDEWKKSFETWTHHPVHGVGVGRYAYQSFILQQLPPYNEVPRDKVYDHSHNLFTQLAAETGSIGLLLTVLLFATWFLQQIKTEKSAATILCWGGLTVLFIHSNLEFPLWYWYLLIPFTIMLATTERAVKTITLPSVIVPLIWIAGVGATGWATYMVYQGSLQINEGYSLSGSNPNQSKVLGAAAVKNPFVSLEADQMLSYLDSSEEVNVASKLARNTRLLYWRPYASVVYRRSILLAQMGQVTEAKRWIISALSVYPNERNEYFEPLLASAKKTKNILELQTFYQKALIVLVQEKQR</sequence>
<evidence type="ECO:0000256" key="1">
    <source>
        <dbReference type="ARBA" id="ARBA00004141"/>
    </source>
</evidence>
<protein>
    <submittedName>
        <fullName evidence="8">Wzy polymerase domain-containing protein</fullName>
    </submittedName>
</protein>
<feature type="transmembrane region" description="Helical" evidence="5">
    <location>
        <begin position="156"/>
        <end position="174"/>
    </location>
</feature>
<feature type="transmembrane region" description="Helical" evidence="5">
    <location>
        <begin position="316"/>
        <end position="333"/>
    </location>
</feature>
<dbReference type="InterPro" id="IPR021797">
    <property type="entry name" value="Wzy_C_2"/>
</dbReference>
<dbReference type="PANTHER" id="PTHR37422">
    <property type="entry name" value="TEICHURONIC ACID BIOSYNTHESIS PROTEIN TUAE"/>
    <property type="match status" value="1"/>
</dbReference>
<feature type="transmembrane region" description="Helical" evidence="5">
    <location>
        <begin position="283"/>
        <end position="304"/>
    </location>
</feature>
<feature type="transmembrane region" description="Helical" evidence="5">
    <location>
        <begin position="102"/>
        <end position="124"/>
    </location>
</feature>
<keyword evidence="3 5" id="KW-1133">Transmembrane helix</keyword>
<feature type="transmembrane region" description="Helical" evidence="5">
    <location>
        <begin position="34"/>
        <end position="50"/>
    </location>
</feature>
<evidence type="ECO:0000259" key="7">
    <source>
        <dbReference type="Pfam" id="PF11846"/>
    </source>
</evidence>
<keyword evidence="4 5" id="KW-0472">Membrane</keyword>
<feature type="transmembrane region" description="Helical" evidence="5">
    <location>
        <begin position="62"/>
        <end position="82"/>
    </location>
</feature>
<evidence type="ECO:0000313" key="9">
    <source>
        <dbReference type="Proteomes" id="UP001165395"/>
    </source>
</evidence>
<dbReference type="Proteomes" id="UP001165395">
    <property type="component" value="Unassembled WGS sequence"/>
</dbReference>
<dbReference type="PANTHER" id="PTHR37422:SF21">
    <property type="entry name" value="EXOQ-LIKE PROTEIN"/>
    <property type="match status" value="1"/>
</dbReference>
<comment type="subcellular location">
    <subcellularLocation>
        <location evidence="1">Membrane</location>
        <topology evidence="1">Multi-pass membrane protein</topology>
    </subcellularLocation>
</comment>
<accession>A0ABS8D5P5</accession>
<dbReference type="Pfam" id="PF11846">
    <property type="entry name" value="Wzy_C_2"/>
    <property type="match status" value="1"/>
</dbReference>
<feature type="domain" description="O-antigen ligase-related" evidence="6">
    <location>
        <begin position="140"/>
        <end position="299"/>
    </location>
</feature>
<evidence type="ECO:0000256" key="3">
    <source>
        <dbReference type="ARBA" id="ARBA00022989"/>
    </source>
</evidence>
<dbReference type="EMBL" id="JAJBZT010000003">
    <property type="protein sequence ID" value="MCB6183328.1"/>
    <property type="molecule type" value="Genomic_DNA"/>
</dbReference>
<feature type="transmembrane region" description="Helical" evidence="5">
    <location>
        <begin position="367"/>
        <end position="388"/>
    </location>
</feature>